<protein>
    <submittedName>
        <fullName evidence="1">Uncharacterized protein</fullName>
    </submittedName>
</protein>
<reference evidence="1 2" key="1">
    <citation type="submission" date="2020-08" db="EMBL/GenBank/DDBJ databases">
        <title>Genomic Encyclopedia of Type Strains, Phase IV (KMG-IV): sequencing the most valuable type-strain genomes for metagenomic binning, comparative biology and taxonomic classification.</title>
        <authorList>
            <person name="Goeker M."/>
        </authorList>
    </citation>
    <scope>NUCLEOTIDE SEQUENCE [LARGE SCALE GENOMIC DNA]</scope>
    <source>
        <strain evidence="1 2">DSM 16325</strain>
    </source>
</reference>
<proteinExistence type="predicted"/>
<organism evidence="1 2">
    <name type="scientific">Anoxybacteroides tepidamans</name>
    <dbReference type="NCBI Taxonomy" id="265948"/>
    <lineage>
        <taxon>Bacteria</taxon>
        <taxon>Bacillati</taxon>
        <taxon>Bacillota</taxon>
        <taxon>Bacilli</taxon>
        <taxon>Bacillales</taxon>
        <taxon>Anoxybacillaceae</taxon>
        <taxon>Anoxybacteroides</taxon>
    </lineage>
</organism>
<evidence type="ECO:0000313" key="2">
    <source>
        <dbReference type="Proteomes" id="UP000520011"/>
    </source>
</evidence>
<dbReference type="Proteomes" id="UP000520011">
    <property type="component" value="Unassembled WGS sequence"/>
</dbReference>
<dbReference type="EMBL" id="JACHEP010000001">
    <property type="protein sequence ID" value="MBB5323343.1"/>
    <property type="molecule type" value="Genomic_DNA"/>
</dbReference>
<keyword evidence="2" id="KW-1185">Reference proteome</keyword>
<evidence type="ECO:0000313" key="1">
    <source>
        <dbReference type="EMBL" id="MBB5323343.1"/>
    </source>
</evidence>
<dbReference type="AlphaFoldDB" id="A0A7W8IMQ6"/>
<name>A0A7W8IMQ6_9BACL</name>
<sequence>MGIGMTDELGIGMVLGIIQGNYFFQATVLVRHIGWYYLRFFVRNFIWTGGHSGLGSQLVLSVE</sequence>
<accession>A0A7W8IMQ6</accession>
<gene>
    <name evidence="1" type="ORF">HNQ34_000420</name>
</gene>
<comment type="caution">
    <text evidence="1">The sequence shown here is derived from an EMBL/GenBank/DDBJ whole genome shotgun (WGS) entry which is preliminary data.</text>
</comment>